<dbReference type="AlphaFoldDB" id="A0A9J5XL93"/>
<keyword evidence="1" id="KW-0472">Membrane</keyword>
<name>A0A9J5XL93_SOLCO</name>
<feature type="transmembrane region" description="Helical" evidence="1">
    <location>
        <begin position="78"/>
        <end position="100"/>
    </location>
</feature>
<dbReference type="Proteomes" id="UP000824120">
    <property type="component" value="Chromosome 9"/>
</dbReference>
<accession>A0A9J5XL93</accession>
<comment type="caution">
    <text evidence="2">The sequence shown here is derived from an EMBL/GenBank/DDBJ whole genome shotgun (WGS) entry which is preliminary data.</text>
</comment>
<organism evidence="2 3">
    <name type="scientific">Solanum commersonii</name>
    <name type="common">Commerson's wild potato</name>
    <name type="synonym">Commerson's nightshade</name>
    <dbReference type="NCBI Taxonomy" id="4109"/>
    <lineage>
        <taxon>Eukaryota</taxon>
        <taxon>Viridiplantae</taxon>
        <taxon>Streptophyta</taxon>
        <taxon>Embryophyta</taxon>
        <taxon>Tracheophyta</taxon>
        <taxon>Spermatophyta</taxon>
        <taxon>Magnoliopsida</taxon>
        <taxon>eudicotyledons</taxon>
        <taxon>Gunneridae</taxon>
        <taxon>Pentapetalae</taxon>
        <taxon>asterids</taxon>
        <taxon>lamiids</taxon>
        <taxon>Solanales</taxon>
        <taxon>Solanaceae</taxon>
        <taxon>Solanoideae</taxon>
        <taxon>Solaneae</taxon>
        <taxon>Solanum</taxon>
    </lineage>
</organism>
<dbReference type="OrthoDB" id="1698839at2759"/>
<protein>
    <submittedName>
        <fullName evidence="2">Uncharacterized protein</fullName>
    </submittedName>
</protein>
<proteinExistence type="predicted"/>
<reference evidence="2 3" key="1">
    <citation type="submission" date="2020-09" db="EMBL/GenBank/DDBJ databases">
        <title>De no assembly of potato wild relative species, Solanum commersonii.</title>
        <authorList>
            <person name="Cho K."/>
        </authorList>
    </citation>
    <scope>NUCLEOTIDE SEQUENCE [LARGE SCALE GENOMIC DNA]</scope>
    <source>
        <strain evidence="2">LZ3.2</strain>
        <tissue evidence="2">Leaf</tissue>
    </source>
</reference>
<gene>
    <name evidence="2" type="ORF">H5410_048705</name>
</gene>
<keyword evidence="1" id="KW-1133">Transmembrane helix</keyword>
<keyword evidence="1" id="KW-0812">Transmembrane</keyword>
<evidence type="ECO:0000256" key="1">
    <source>
        <dbReference type="SAM" id="Phobius"/>
    </source>
</evidence>
<feature type="transmembrane region" description="Helical" evidence="1">
    <location>
        <begin position="39"/>
        <end position="66"/>
    </location>
</feature>
<feature type="transmembrane region" description="Helical" evidence="1">
    <location>
        <begin position="131"/>
        <end position="150"/>
    </location>
</feature>
<evidence type="ECO:0000313" key="3">
    <source>
        <dbReference type="Proteomes" id="UP000824120"/>
    </source>
</evidence>
<evidence type="ECO:0000313" key="2">
    <source>
        <dbReference type="EMBL" id="KAG5588271.1"/>
    </source>
</evidence>
<dbReference type="EMBL" id="JACXVP010000009">
    <property type="protein sequence ID" value="KAG5588271.1"/>
    <property type="molecule type" value="Genomic_DNA"/>
</dbReference>
<keyword evidence="3" id="KW-1185">Reference proteome</keyword>
<sequence length="273" mass="30971">MPLTRKEKVVWFLAALLFHGIVAFCIFKRHGFSNTISGWRLGIIIFHLSVFYVPIMKIYVGLPIVLPNFVRAMEAVGWLGTALYFAILFGLLTFFCWLMLLRPVASDLGIHYASSTLPMTMSIRDYGLNHVRTWASGFVCVVLVVIRLVAEMVAVPVLPQPAIEEAPRRLIRLRWRGLILNKTPKQVAVFLNILAHHEKNRSVKVDYIRSGWSVSRAFNECLRAILKLTPVLLVKPNPGCLGALDGTYISIRVEAIYKPRYNFSAYINHICTD</sequence>